<reference evidence="2" key="1">
    <citation type="submission" date="2020-10" db="EMBL/GenBank/DDBJ databases">
        <authorList>
            <person name="Gilroy R."/>
        </authorList>
    </citation>
    <scope>NUCLEOTIDE SEQUENCE</scope>
    <source>
        <strain evidence="2">ChiSjej4B22-9803</strain>
    </source>
</reference>
<dbReference type="SUPFAM" id="SSF55315">
    <property type="entry name" value="L30e-like"/>
    <property type="match status" value="1"/>
</dbReference>
<dbReference type="Pfam" id="PF01248">
    <property type="entry name" value="Ribosomal_L7Ae"/>
    <property type="match status" value="1"/>
</dbReference>
<dbReference type="AlphaFoldDB" id="A0A9D1LVZ0"/>
<feature type="domain" description="Ribosomal protein eL8/eL30/eS12/Gadd45" evidence="1">
    <location>
        <begin position="7"/>
        <end position="80"/>
    </location>
</feature>
<dbReference type="EMBL" id="DVND01000178">
    <property type="protein sequence ID" value="HIU49093.1"/>
    <property type="molecule type" value="Genomic_DNA"/>
</dbReference>
<comment type="caution">
    <text evidence="2">The sequence shown here is derived from an EMBL/GenBank/DDBJ whole genome shotgun (WGS) entry which is preliminary data.</text>
</comment>
<evidence type="ECO:0000259" key="1">
    <source>
        <dbReference type="Pfam" id="PF01248"/>
    </source>
</evidence>
<accession>A0A9D1LVZ0</accession>
<dbReference type="Gene3D" id="3.30.1330.30">
    <property type="match status" value="1"/>
</dbReference>
<organism evidence="2 3">
    <name type="scientific">Candidatus Avimonoglobus intestinipullorum</name>
    <dbReference type="NCBI Taxonomy" id="2840699"/>
    <lineage>
        <taxon>Bacteria</taxon>
        <taxon>Bacillati</taxon>
        <taxon>Bacillota</taxon>
        <taxon>Clostridia</taxon>
        <taxon>Eubacteriales</taxon>
        <taxon>Candidatus Avimonoglobus</taxon>
    </lineage>
</organism>
<protein>
    <submittedName>
        <fullName evidence="2">Ribosomal L7Ae/L30e/S12e/Gadd45 family protein</fullName>
    </submittedName>
</protein>
<dbReference type="Proteomes" id="UP000824111">
    <property type="component" value="Unassembled WGS sequence"/>
</dbReference>
<sequence>MISEAEKSRMQAGYKQVLRALGEQRAEKVYLASDCEDKIKTPVEEQAEKSGCPVFYAESMKELGRLCGIKVKASCAVVLKN</sequence>
<name>A0A9D1LVZ0_9FIRM</name>
<evidence type="ECO:0000313" key="2">
    <source>
        <dbReference type="EMBL" id="HIU49093.1"/>
    </source>
</evidence>
<gene>
    <name evidence="2" type="ORF">IAB04_06980</name>
</gene>
<dbReference type="InterPro" id="IPR029064">
    <property type="entry name" value="Ribosomal_eL30-like_sf"/>
</dbReference>
<proteinExistence type="predicted"/>
<evidence type="ECO:0000313" key="3">
    <source>
        <dbReference type="Proteomes" id="UP000824111"/>
    </source>
</evidence>
<reference evidence="2" key="2">
    <citation type="journal article" date="2021" name="PeerJ">
        <title>Extensive microbial diversity within the chicken gut microbiome revealed by metagenomics and culture.</title>
        <authorList>
            <person name="Gilroy R."/>
            <person name="Ravi A."/>
            <person name="Getino M."/>
            <person name="Pursley I."/>
            <person name="Horton D.L."/>
            <person name="Alikhan N.F."/>
            <person name="Baker D."/>
            <person name="Gharbi K."/>
            <person name="Hall N."/>
            <person name="Watson M."/>
            <person name="Adriaenssens E.M."/>
            <person name="Foster-Nyarko E."/>
            <person name="Jarju S."/>
            <person name="Secka A."/>
            <person name="Antonio M."/>
            <person name="Oren A."/>
            <person name="Chaudhuri R.R."/>
            <person name="La Ragione R."/>
            <person name="Hildebrand F."/>
            <person name="Pallen M.J."/>
        </authorList>
    </citation>
    <scope>NUCLEOTIDE SEQUENCE</scope>
    <source>
        <strain evidence="2">ChiSjej4B22-9803</strain>
    </source>
</reference>
<dbReference type="InterPro" id="IPR004038">
    <property type="entry name" value="Ribosomal_eL8/eL30/eS12/Gad45"/>
</dbReference>